<evidence type="ECO:0000259" key="4">
    <source>
        <dbReference type="PROSITE" id="PS51206"/>
    </source>
</evidence>
<dbReference type="PROSITE" id="PS51206">
    <property type="entry name" value="SF3_HELICASE_1"/>
    <property type="match status" value="1"/>
</dbReference>
<dbReference type="Gene3D" id="3.40.50.300">
    <property type="entry name" value="P-loop containing nucleotide triphosphate hydrolases"/>
    <property type="match status" value="1"/>
</dbReference>
<dbReference type="AlphaFoldDB" id="A0A4R2KRZ2"/>
<keyword evidence="2" id="KW-0378">Hydrolase</keyword>
<dbReference type="EMBL" id="SLWX01000015">
    <property type="protein sequence ID" value="TCO73766.1"/>
    <property type="molecule type" value="Genomic_DNA"/>
</dbReference>
<dbReference type="NCBIfam" id="TIGR01613">
    <property type="entry name" value="primase_Cterm"/>
    <property type="match status" value="1"/>
</dbReference>
<dbReference type="RefSeq" id="WP_117319314.1">
    <property type="nucleotide sequence ID" value="NZ_QQSW01000024.1"/>
</dbReference>
<keyword evidence="3" id="KW-0067">ATP-binding</keyword>
<dbReference type="InterPro" id="IPR014015">
    <property type="entry name" value="Helicase_SF3_DNA-vir"/>
</dbReference>
<evidence type="ECO:0000256" key="2">
    <source>
        <dbReference type="ARBA" id="ARBA00022801"/>
    </source>
</evidence>
<dbReference type="GO" id="GO:0004386">
    <property type="term" value="F:helicase activity"/>
    <property type="evidence" value="ECO:0007669"/>
    <property type="project" value="UniProtKB-KW"/>
</dbReference>
<dbReference type="PANTHER" id="PTHR35372:SF2">
    <property type="entry name" value="SF3 HELICASE DOMAIN-CONTAINING PROTEIN"/>
    <property type="match status" value="1"/>
</dbReference>
<dbReference type="SUPFAM" id="SSF52540">
    <property type="entry name" value="P-loop containing nucleoside triphosphate hydrolases"/>
    <property type="match status" value="1"/>
</dbReference>
<dbReference type="InterPro" id="IPR014818">
    <property type="entry name" value="Phage/plasmid_primase_P4_C"/>
</dbReference>
<name>A0A4R2KRZ2_9GAMM</name>
<keyword evidence="1" id="KW-0547">Nucleotide-binding</keyword>
<keyword evidence="6" id="KW-1185">Reference proteome</keyword>
<evidence type="ECO:0000313" key="6">
    <source>
        <dbReference type="Proteomes" id="UP000294980"/>
    </source>
</evidence>
<dbReference type="InterPro" id="IPR006500">
    <property type="entry name" value="Helicase_put_C_phage/plasmid"/>
</dbReference>
<dbReference type="PANTHER" id="PTHR35372">
    <property type="entry name" value="ATP BINDING PROTEIN-RELATED"/>
    <property type="match status" value="1"/>
</dbReference>
<dbReference type="InterPro" id="IPR051620">
    <property type="entry name" value="ORF904-like_C"/>
</dbReference>
<dbReference type="Pfam" id="PF08706">
    <property type="entry name" value="D5_N"/>
    <property type="match status" value="1"/>
</dbReference>
<accession>A0A4R2KRZ2</accession>
<protein>
    <submittedName>
        <fullName evidence="5">P4 family phage/plasmid primase-like protein</fullName>
    </submittedName>
</protein>
<dbReference type="InterPro" id="IPR027417">
    <property type="entry name" value="P-loop_NTPase"/>
</dbReference>
<sequence length="763" mass="84934">MNIPDLTLHIAFGAHKKDTHLSCDELTLAELVPLFTTHREGGKDGRYCVLAKFNAPYRKAENIATYTGAVVDIDRDTDEKEIRQKLRGIAYIAHSTYSPGRARVVVPYSQPVPFKLHQQISNKLNTLVGEVDTCSEKELQFFYLPACPKGAPRMAFHTLDADPLLHPLKFLDGAKEEASESRVSKAKGKSKRREGEYKDWLQDLLVGDDLHGSACSTIASMVARGLDAETIWAVFLAFEDQLTRARGADRVEALYRGELRRMIDGAFDKFAPVSFDDLVEAAAELSPESAPDVIEAIITQTTKLSVIERRQVFNAIKKHTGITLGDLRKAVAQEFQAEETPPIEYARKALAEYGPGNIAFASDAFWHYPGRGVWTEEHPEGVKQKIHAAMPDEELAGGVVESVLKLCRTECFQPGAQFGRPFEGVNVENGLLVHDGAQWMLEPHRRELYLLAKLPVEYDPAAQCPRFEQFLMEVFAGDQDGAEKIRLLLELIGYTLLPSARHEKFAMLIGSGGNGKSVLLEVLAELLGLENTAGVAPHELDNNFKRAYLHGKLANIVTEIAEGAVINDAALKAITSGELVTADHKHRQPFTFRPYSTCWFGTNHMPHTRDFSDALFRRACVITFNNKFEGAKKDVNLKSKLLNELPGILNLALGAIGDVLKGRSFAEPSSMLEARREWRLEADQILQFLEERCQRGRGEVQKGTLYRAYKDWAMDAGINRTLTQKSFGGRLKTAGIGERRDKYARWHTGIALLSPFSGGDDGW</sequence>
<dbReference type="InterPro" id="IPR045455">
    <property type="entry name" value="NrS-1_pol-like_helicase"/>
</dbReference>
<dbReference type="Proteomes" id="UP000294980">
    <property type="component" value="Unassembled WGS sequence"/>
</dbReference>
<organism evidence="5 6">
    <name type="scientific">Chromatocurvus halotolerans</name>
    <dbReference type="NCBI Taxonomy" id="1132028"/>
    <lineage>
        <taxon>Bacteria</taxon>
        <taxon>Pseudomonadati</taxon>
        <taxon>Pseudomonadota</taxon>
        <taxon>Gammaproteobacteria</taxon>
        <taxon>Cellvibrionales</taxon>
        <taxon>Halieaceae</taxon>
        <taxon>Chromatocurvus</taxon>
    </lineage>
</organism>
<evidence type="ECO:0000256" key="3">
    <source>
        <dbReference type="ARBA" id="ARBA00022840"/>
    </source>
</evidence>
<feature type="domain" description="SF3 helicase" evidence="4">
    <location>
        <begin position="483"/>
        <end position="637"/>
    </location>
</feature>
<evidence type="ECO:0000313" key="5">
    <source>
        <dbReference type="EMBL" id="TCO73766.1"/>
    </source>
</evidence>
<comment type="caution">
    <text evidence="5">The sequence shown here is derived from an EMBL/GenBank/DDBJ whole genome shotgun (WGS) entry which is preliminary data.</text>
</comment>
<dbReference type="Pfam" id="PF19263">
    <property type="entry name" value="DUF5906"/>
    <property type="match status" value="1"/>
</dbReference>
<evidence type="ECO:0000256" key="1">
    <source>
        <dbReference type="ARBA" id="ARBA00022741"/>
    </source>
</evidence>
<reference evidence="5 6" key="1">
    <citation type="submission" date="2019-03" db="EMBL/GenBank/DDBJ databases">
        <title>Genomic Encyclopedia of Type Strains, Phase IV (KMG-IV): sequencing the most valuable type-strain genomes for metagenomic binning, comparative biology and taxonomic classification.</title>
        <authorList>
            <person name="Goeker M."/>
        </authorList>
    </citation>
    <scope>NUCLEOTIDE SEQUENCE [LARGE SCALE GENOMIC DNA]</scope>
    <source>
        <strain evidence="5 6">DSM 23344</strain>
    </source>
</reference>
<dbReference type="GO" id="GO:0016787">
    <property type="term" value="F:hydrolase activity"/>
    <property type="evidence" value="ECO:0007669"/>
    <property type="project" value="UniProtKB-KW"/>
</dbReference>
<dbReference type="OrthoDB" id="784829at2"/>
<gene>
    <name evidence="5" type="ORF">EV688_11583</name>
</gene>
<proteinExistence type="predicted"/>
<dbReference type="GO" id="GO:0005524">
    <property type="term" value="F:ATP binding"/>
    <property type="evidence" value="ECO:0007669"/>
    <property type="project" value="UniProtKB-KW"/>
</dbReference>